<organism evidence="3 4">
    <name type="scientific">Mytilus coruscus</name>
    <name type="common">Sea mussel</name>
    <dbReference type="NCBI Taxonomy" id="42192"/>
    <lineage>
        <taxon>Eukaryota</taxon>
        <taxon>Metazoa</taxon>
        <taxon>Spiralia</taxon>
        <taxon>Lophotrochozoa</taxon>
        <taxon>Mollusca</taxon>
        <taxon>Bivalvia</taxon>
        <taxon>Autobranchia</taxon>
        <taxon>Pteriomorphia</taxon>
        <taxon>Mytilida</taxon>
        <taxon>Mytiloidea</taxon>
        <taxon>Mytilidae</taxon>
        <taxon>Mytilinae</taxon>
        <taxon>Mytilus</taxon>
    </lineage>
</organism>
<evidence type="ECO:0000256" key="2">
    <source>
        <dbReference type="SAM" id="Phobius"/>
    </source>
</evidence>
<dbReference type="OrthoDB" id="6146646at2759"/>
<protein>
    <submittedName>
        <fullName evidence="3">Uncharacterized protein</fullName>
    </submittedName>
</protein>
<dbReference type="EMBL" id="CACVKT020010435">
    <property type="protein sequence ID" value="CAC5426545.1"/>
    <property type="molecule type" value="Genomic_DNA"/>
</dbReference>
<dbReference type="PANTHER" id="PTHR23320">
    <property type="entry name" value="MEMBRANE-SPANNING 4-DOMAINS SUBFAMILY A MS4A -RELATED"/>
    <property type="match status" value="1"/>
</dbReference>
<feature type="transmembrane region" description="Helical" evidence="2">
    <location>
        <begin position="56"/>
        <end position="77"/>
    </location>
</feature>
<gene>
    <name evidence="3" type="ORF">MCOR_58242</name>
</gene>
<evidence type="ECO:0000313" key="3">
    <source>
        <dbReference type="EMBL" id="CAC5426545.1"/>
    </source>
</evidence>
<dbReference type="AlphaFoldDB" id="A0A6J8F4H4"/>
<evidence type="ECO:0000313" key="4">
    <source>
        <dbReference type="Proteomes" id="UP000507470"/>
    </source>
</evidence>
<proteinExistence type="predicted"/>
<sequence>MEILTYSPDDSSLIAQQQQKQEHRQTSRTLKVLGAVQIGLGLVLAILTIIPAKLIVMPVFGCCFWYVITGSLPLFITNNLDSNFRCKKISFMVCSIIGAVIFSPVIIFSSILKIILTGSEFDRGNKNFYATSIPMGLLSIAVLVVTIISASYCCCCSPFDIQNQQQTVVFVNASQPANIASTIGNPFAGANEQPVMITIGGTNNQSTLYPKSPQHEVVCGTNPETENPLNHKSFDIDPPPYMEYE</sequence>
<keyword evidence="2" id="KW-0812">Transmembrane</keyword>
<keyword evidence="2" id="KW-0472">Membrane</keyword>
<dbReference type="Proteomes" id="UP000507470">
    <property type="component" value="Unassembled WGS sequence"/>
</dbReference>
<accession>A0A6J8F4H4</accession>
<feature type="region of interest" description="Disordered" evidence="1">
    <location>
        <begin position="221"/>
        <end position="245"/>
    </location>
</feature>
<evidence type="ECO:0000256" key="1">
    <source>
        <dbReference type="SAM" id="MobiDB-lite"/>
    </source>
</evidence>
<feature type="transmembrane region" description="Helical" evidence="2">
    <location>
        <begin position="128"/>
        <end position="155"/>
    </location>
</feature>
<dbReference type="InterPro" id="IPR030417">
    <property type="entry name" value="MS4A"/>
</dbReference>
<reference evidence="3 4" key="1">
    <citation type="submission" date="2020-06" db="EMBL/GenBank/DDBJ databases">
        <authorList>
            <person name="Li R."/>
            <person name="Bekaert M."/>
        </authorList>
    </citation>
    <scope>NUCLEOTIDE SEQUENCE [LARGE SCALE GENOMIC DNA]</scope>
    <source>
        <strain evidence="4">wild</strain>
    </source>
</reference>
<feature type="transmembrane region" description="Helical" evidence="2">
    <location>
        <begin position="89"/>
        <end position="116"/>
    </location>
</feature>
<dbReference type="PANTHER" id="PTHR23320:SF165">
    <property type="entry name" value="MARVEL DOMAIN-CONTAINING PROTEIN"/>
    <property type="match status" value="1"/>
</dbReference>
<feature type="transmembrane region" description="Helical" evidence="2">
    <location>
        <begin position="30"/>
        <end position="50"/>
    </location>
</feature>
<name>A0A6J8F4H4_MYTCO</name>
<keyword evidence="2" id="KW-1133">Transmembrane helix</keyword>
<keyword evidence="4" id="KW-1185">Reference proteome</keyword>